<dbReference type="InterPro" id="IPR039257">
    <property type="entry name" value="BTLA"/>
</dbReference>
<dbReference type="InterPro" id="IPR013783">
    <property type="entry name" value="Ig-like_fold"/>
</dbReference>
<dbReference type="Gene3D" id="2.60.40.10">
    <property type="entry name" value="Immunoglobulins"/>
    <property type="match status" value="2"/>
</dbReference>
<dbReference type="InterPro" id="IPR007110">
    <property type="entry name" value="Ig-like_dom"/>
</dbReference>
<dbReference type="PANTHER" id="PTHR37996:SF1">
    <property type="entry name" value="B- AND T-LYMPHOCYTE ATTENUATOR"/>
    <property type="match status" value="1"/>
</dbReference>
<dbReference type="SUPFAM" id="SSF48726">
    <property type="entry name" value="Immunoglobulin"/>
    <property type="match status" value="2"/>
</dbReference>
<organism evidence="3 4">
    <name type="scientific">Anguilla anguilla</name>
    <name type="common">European freshwater eel</name>
    <name type="synonym">Muraena anguilla</name>
    <dbReference type="NCBI Taxonomy" id="7936"/>
    <lineage>
        <taxon>Eukaryota</taxon>
        <taxon>Metazoa</taxon>
        <taxon>Chordata</taxon>
        <taxon>Craniata</taxon>
        <taxon>Vertebrata</taxon>
        <taxon>Euteleostomi</taxon>
        <taxon>Actinopterygii</taxon>
        <taxon>Neopterygii</taxon>
        <taxon>Teleostei</taxon>
        <taxon>Anguilliformes</taxon>
        <taxon>Anguillidae</taxon>
        <taxon>Anguilla</taxon>
    </lineage>
</organism>
<evidence type="ECO:0000256" key="1">
    <source>
        <dbReference type="SAM" id="MobiDB-lite"/>
    </source>
</evidence>
<protein>
    <recommendedName>
        <fullName evidence="2">Ig-like domain-containing protein</fullName>
    </recommendedName>
</protein>
<evidence type="ECO:0000259" key="2">
    <source>
        <dbReference type="PROSITE" id="PS50835"/>
    </source>
</evidence>
<keyword evidence="4" id="KW-1185">Reference proteome</keyword>
<evidence type="ECO:0000313" key="4">
    <source>
        <dbReference type="Proteomes" id="UP001044222"/>
    </source>
</evidence>
<accession>A0A9D3LRB5</accession>
<reference evidence="3" key="1">
    <citation type="submission" date="2021-01" db="EMBL/GenBank/DDBJ databases">
        <title>A chromosome-scale assembly of European eel, Anguilla anguilla.</title>
        <authorList>
            <person name="Henkel C."/>
            <person name="Jong-Raadsen S.A."/>
            <person name="Dufour S."/>
            <person name="Weltzien F.-A."/>
            <person name="Palstra A.P."/>
            <person name="Pelster B."/>
            <person name="Spaink H.P."/>
            <person name="Van Den Thillart G.E."/>
            <person name="Jansen H."/>
            <person name="Zahm M."/>
            <person name="Klopp C."/>
            <person name="Cedric C."/>
            <person name="Louis A."/>
            <person name="Berthelot C."/>
            <person name="Parey E."/>
            <person name="Roest Crollius H."/>
            <person name="Montfort J."/>
            <person name="Robinson-Rechavi M."/>
            <person name="Bucao C."/>
            <person name="Bouchez O."/>
            <person name="Gislard M."/>
            <person name="Lluch J."/>
            <person name="Milhes M."/>
            <person name="Lampietro C."/>
            <person name="Lopez Roques C."/>
            <person name="Donnadieu C."/>
            <person name="Braasch I."/>
            <person name="Desvignes T."/>
            <person name="Postlethwait J."/>
            <person name="Bobe J."/>
            <person name="Guiguen Y."/>
            <person name="Dirks R."/>
        </authorList>
    </citation>
    <scope>NUCLEOTIDE SEQUENCE</scope>
    <source>
        <strain evidence="3">Tag_6206</strain>
        <tissue evidence="3">Liver</tissue>
    </source>
</reference>
<feature type="compositionally biased region" description="Acidic residues" evidence="1">
    <location>
        <begin position="239"/>
        <end position="257"/>
    </location>
</feature>
<dbReference type="InterPro" id="IPR003599">
    <property type="entry name" value="Ig_sub"/>
</dbReference>
<dbReference type="GO" id="GO:0038023">
    <property type="term" value="F:signaling receptor activity"/>
    <property type="evidence" value="ECO:0007669"/>
    <property type="project" value="InterPro"/>
</dbReference>
<dbReference type="PROSITE" id="PS50835">
    <property type="entry name" value="IG_LIKE"/>
    <property type="match status" value="2"/>
</dbReference>
<dbReference type="SMART" id="SM00408">
    <property type="entry name" value="IGc2"/>
    <property type="match status" value="2"/>
</dbReference>
<dbReference type="InterPro" id="IPR003598">
    <property type="entry name" value="Ig_sub2"/>
</dbReference>
<dbReference type="GO" id="GO:0002768">
    <property type="term" value="P:immune response-regulating cell surface receptor signaling pathway"/>
    <property type="evidence" value="ECO:0007669"/>
    <property type="project" value="InterPro"/>
</dbReference>
<evidence type="ECO:0000313" key="3">
    <source>
        <dbReference type="EMBL" id="KAG5833268.1"/>
    </source>
</evidence>
<dbReference type="EMBL" id="JAFIRN010000016">
    <property type="protein sequence ID" value="KAG5833268.1"/>
    <property type="molecule type" value="Genomic_DNA"/>
</dbReference>
<name>A0A9D3LRB5_ANGAN</name>
<proteinExistence type="predicted"/>
<dbReference type="Pfam" id="PF13927">
    <property type="entry name" value="Ig_3"/>
    <property type="match status" value="1"/>
</dbReference>
<feature type="region of interest" description="Disordered" evidence="1">
    <location>
        <begin position="210"/>
        <end position="257"/>
    </location>
</feature>
<gene>
    <name evidence="3" type="ORF">ANANG_G00274130</name>
</gene>
<dbReference type="PANTHER" id="PTHR37996">
    <property type="entry name" value="B- AND T-LYMPHOCYTE ATTENUATOR"/>
    <property type="match status" value="1"/>
</dbReference>
<dbReference type="SMART" id="SM00409">
    <property type="entry name" value="IG"/>
    <property type="match status" value="2"/>
</dbReference>
<feature type="domain" description="Ig-like" evidence="2">
    <location>
        <begin position="97"/>
        <end position="200"/>
    </location>
</feature>
<dbReference type="Proteomes" id="UP001044222">
    <property type="component" value="Chromosome 16"/>
</dbReference>
<sequence length="257" mass="28950">MTYTKETLRINCTVKHCGSTLTVEWCKIEMSSRCAPMNESAHIKIQWEQSQEDPDAAFLFLHFTNISMKDSGLYRCTTRGNVSRVSHSINVSVLECPTEISVPEKRSWVAQVSSSLTLSCTVRYGYQPRPAVTWCRQQGESCMQLETGEKRNVSWHQLDPNTGVSSLTFLNVSLSDSGEYRCEVHQRKACGDTIFSPSLQLYVTRKLFPRDRSPTHSPASQELLEVPPPPRCQQSGTEMPDDDPSADSEPSDYDNCI</sequence>
<feature type="domain" description="Ig-like" evidence="2">
    <location>
        <begin position="1"/>
        <end position="92"/>
    </location>
</feature>
<dbReference type="GO" id="GO:0005886">
    <property type="term" value="C:plasma membrane"/>
    <property type="evidence" value="ECO:0007669"/>
    <property type="project" value="InterPro"/>
</dbReference>
<dbReference type="AlphaFoldDB" id="A0A9D3LRB5"/>
<dbReference type="InterPro" id="IPR036179">
    <property type="entry name" value="Ig-like_dom_sf"/>
</dbReference>
<comment type="caution">
    <text evidence="3">The sequence shown here is derived from an EMBL/GenBank/DDBJ whole genome shotgun (WGS) entry which is preliminary data.</text>
</comment>